<evidence type="ECO:0000259" key="8">
    <source>
        <dbReference type="PROSITE" id="PS50878"/>
    </source>
</evidence>
<evidence type="ECO:0000256" key="4">
    <source>
        <dbReference type="ARBA" id="ARBA00022722"/>
    </source>
</evidence>
<keyword evidence="4" id="KW-0540">Nuclease</keyword>
<reference evidence="9" key="1">
    <citation type="submission" date="2014-03" db="EMBL/GenBank/DDBJ databases">
        <title>The sialotranscriptome of Amblyomma triste, Amblyomma parvum and Amblyomma cajennense ticks, uncovered by 454-based RNA-seq.</title>
        <authorList>
            <person name="Garcia G.R."/>
            <person name="Gardinassi L.G."/>
            <person name="Ribeiro J.M."/>
            <person name="Anatriello E."/>
            <person name="Ferreira B.R."/>
            <person name="Moreira H.N."/>
            <person name="Mafra C."/>
            <person name="Olegario M.M."/>
            <person name="Szabo P.J."/>
            <person name="Miranda-Santos I.K."/>
            <person name="Maruyama S.R."/>
        </authorList>
    </citation>
    <scope>NUCLEOTIDE SEQUENCE</scope>
    <source>
        <strain evidence="9">Mato Grasso do Sul</strain>
        <tissue evidence="9">Salivary glands</tissue>
    </source>
</reference>
<dbReference type="InterPro" id="IPR053134">
    <property type="entry name" value="RNA-dir_DNA_polymerase"/>
</dbReference>
<accession>A0A023G4G6</accession>
<keyword evidence="6" id="KW-0378">Hydrolase</keyword>
<evidence type="ECO:0000256" key="3">
    <source>
        <dbReference type="ARBA" id="ARBA00022695"/>
    </source>
</evidence>
<dbReference type="CDD" id="cd01647">
    <property type="entry name" value="RT_LTR"/>
    <property type="match status" value="1"/>
</dbReference>
<keyword evidence="7" id="KW-0695">RNA-directed DNA polymerase</keyword>
<keyword evidence="3" id="KW-0548">Nucleotidyltransferase</keyword>
<keyword evidence="5" id="KW-0255">Endonuclease</keyword>
<evidence type="ECO:0000256" key="7">
    <source>
        <dbReference type="ARBA" id="ARBA00022918"/>
    </source>
</evidence>
<dbReference type="AlphaFoldDB" id="A0A023G4G6"/>
<dbReference type="InterPro" id="IPR043128">
    <property type="entry name" value="Rev_trsase/Diguanyl_cyclase"/>
</dbReference>
<evidence type="ECO:0000256" key="1">
    <source>
        <dbReference type="ARBA" id="ARBA00022670"/>
    </source>
</evidence>
<dbReference type="GO" id="GO:0008233">
    <property type="term" value="F:peptidase activity"/>
    <property type="evidence" value="ECO:0007669"/>
    <property type="project" value="UniProtKB-KW"/>
</dbReference>
<dbReference type="Gene3D" id="3.30.70.270">
    <property type="match status" value="1"/>
</dbReference>
<evidence type="ECO:0000256" key="2">
    <source>
        <dbReference type="ARBA" id="ARBA00022679"/>
    </source>
</evidence>
<proteinExistence type="evidence at transcript level"/>
<dbReference type="GO" id="GO:0006508">
    <property type="term" value="P:proteolysis"/>
    <property type="evidence" value="ECO:0007669"/>
    <property type="project" value="UniProtKB-KW"/>
</dbReference>
<keyword evidence="2" id="KW-0808">Transferase</keyword>
<keyword evidence="1" id="KW-0645">Protease</keyword>
<dbReference type="PANTHER" id="PTHR24559">
    <property type="entry name" value="TRANSPOSON TY3-I GAG-POL POLYPROTEIN"/>
    <property type="match status" value="1"/>
</dbReference>
<dbReference type="PROSITE" id="PS50878">
    <property type="entry name" value="RT_POL"/>
    <property type="match status" value="1"/>
</dbReference>
<evidence type="ECO:0000256" key="6">
    <source>
        <dbReference type="ARBA" id="ARBA00022801"/>
    </source>
</evidence>
<feature type="domain" description="Reverse transcriptase" evidence="8">
    <location>
        <begin position="229"/>
        <end position="378"/>
    </location>
</feature>
<dbReference type="SUPFAM" id="SSF56672">
    <property type="entry name" value="DNA/RNA polymerases"/>
    <property type="match status" value="1"/>
</dbReference>
<protein>
    <submittedName>
        <fullName evidence="9">Putative gypsy nogag</fullName>
    </submittedName>
</protein>
<evidence type="ECO:0000256" key="5">
    <source>
        <dbReference type="ARBA" id="ARBA00022759"/>
    </source>
</evidence>
<dbReference type="Gene3D" id="3.10.10.10">
    <property type="entry name" value="HIV Type 1 Reverse Transcriptase, subunit A, domain 1"/>
    <property type="match status" value="1"/>
</dbReference>
<sequence>MSPCAHPIILGWDFLSAASASISCRDRVIYMNESDPSSELPEPRYRLLAATNSVLPPGCEQLVALTSTDIDNGDVLIVPSDRHLTRGIALPPSLVRFEHGTALVAASNTSPEPIVLTKGTCFPCALDIHPVSLTTLTAPSSSPAASSDASLCVLFGTINPDLPATHRQALQELLRKHQASFDVTSPTLGRTSSAQHRIITEGTSIVSRRPYRVSLSERKIIEDNVNDMLRRDIIRPSASPWSSPVVLVKKKDGSVRFCVDYRALNKVTRKDVYPMPRIDDSLDCLQGAEYFSTLDLRSGYWQIPMHEADKEKTAFATPDGLYEFNVMPFGLCNAPATFERMIDTVLRGLKWKTCLCYLDDIVISLRLFLIIYAALIKY</sequence>
<dbReference type="FunFam" id="3.10.10.10:FF:000007">
    <property type="entry name" value="Retrovirus-related Pol polyprotein from transposon 17.6-like Protein"/>
    <property type="match status" value="1"/>
</dbReference>
<dbReference type="PANTHER" id="PTHR24559:SF444">
    <property type="entry name" value="REVERSE TRANSCRIPTASE DOMAIN-CONTAINING PROTEIN"/>
    <property type="match status" value="1"/>
</dbReference>
<dbReference type="GO" id="GO:0004519">
    <property type="term" value="F:endonuclease activity"/>
    <property type="evidence" value="ECO:0007669"/>
    <property type="project" value="UniProtKB-KW"/>
</dbReference>
<name>A0A023G4G6_AMBTT</name>
<dbReference type="Pfam" id="PF00078">
    <property type="entry name" value="RVT_1"/>
    <property type="match status" value="1"/>
</dbReference>
<organism evidence="9">
    <name type="scientific">Amblyomma triste</name>
    <name type="common">Neotropical tick</name>
    <dbReference type="NCBI Taxonomy" id="251400"/>
    <lineage>
        <taxon>Eukaryota</taxon>
        <taxon>Metazoa</taxon>
        <taxon>Ecdysozoa</taxon>
        <taxon>Arthropoda</taxon>
        <taxon>Chelicerata</taxon>
        <taxon>Arachnida</taxon>
        <taxon>Acari</taxon>
        <taxon>Parasitiformes</taxon>
        <taxon>Ixodida</taxon>
        <taxon>Ixodoidea</taxon>
        <taxon>Ixodidae</taxon>
        <taxon>Amblyomminae</taxon>
        <taxon>Amblyomma</taxon>
    </lineage>
</organism>
<dbReference type="InterPro" id="IPR000477">
    <property type="entry name" value="RT_dom"/>
</dbReference>
<dbReference type="InterPro" id="IPR043502">
    <property type="entry name" value="DNA/RNA_pol_sf"/>
</dbReference>
<dbReference type="GO" id="GO:0003964">
    <property type="term" value="F:RNA-directed DNA polymerase activity"/>
    <property type="evidence" value="ECO:0007669"/>
    <property type="project" value="UniProtKB-KW"/>
</dbReference>
<evidence type="ECO:0000313" key="9">
    <source>
        <dbReference type="EMBL" id="JAC29121.1"/>
    </source>
</evidence>
<dbReference type="EMBL" id="GBBM01006297">
    <property type="protein sequence ID" value="JAC29121.1"/>
    <property type="molecule type" value="mRNA"/>
</dbReference>